<organism evidence="2 3">
    <name type="scientific">Agromyces seonyuensis</name>
    <dbReference type="NCBI Taxonomy" id="2662446"/>
    <lineage>
        <taxon>Bacteria</taxon>
        <taxon>Bacillati</taxon>
        <taxon>Actinomycetota</taxon>
        <taxon>Actinomycetes</taxon>
        <taxon>Micrococcales</taxon>
        <taxon>Microbacteriaceae</taxon>
        <taxon>Agromyces</taxon>
    </lineage>
</organism>
<dbReference type="EMBL" id="WSTA01000006">
    <property type="protein sequence ID" value="MWB97424.1"/>
    <property type="molecule type" value="Genomic_DNA"/>
</dbReference>
<keyword evidence="1" id="KW-0812">Transmembrane</keyword>
<proteinExistence type="predicted"/>
<evidence type="ECO:0000313" key="3">
    <source>
        <dbReference type="Proteomes" id="UP000438182"/>
    </source>
</evidence>
<protein>
    <recommendedName>
        <fullName evidence="4">DUF4386 family protein</fullName>
    </recommendedName>
</protein>
<evidence type="ECO:0000256" key="1">
    <source>
        <dbReference type="SAM" id="Phobius"/>
    </source>
</evidence>
<feature type="transmembrane region" description="Helical" evidence="1">
    <location>
        <begin position="178"/>
        <end position="197"/>
    </location>
</feature>
<dbReference type="Proteomes" id="UP000438182">
    <property type="component" value="Unassembled WGS sequence"/>
</dbReference>
<keyword evidence="1" id="KW-1133">Transmembrane helix</keyword>
<keyword evidence="3" id="KW-1185">Reference proteome</keyword>
<evidence type="ECO:0008006" key="4">
    <source>
        <dbReference type="Google" id="ProtNLM"/>
    </source>
</evidence>
<feature type="transmembrane region" description="Helical" evidence="1">
    <location>
        <begin position="144"/>
        <end position="166"/>
    </location>
</feature>
<sequence>MTEAVPRTRRAPDVRRVTGVASIVVAVALAFEGARQFFEGARPGLTDAAGLEAYFERTANGTLAVVLADSILMTSLIVFFGGFRQLVTSRNPELSWVADIGFGAGLVYVAVTLVGDAMSGGAGLDAAEGQADGVVIRALIEGHMLLFGSIGCILTALVMASAGYLVRMTAVLPLWTAVFAYVAAALNLAAVPTMFGGTDEADLFSVGGWANAVLAVFPFLLWVVIVGIHTISGTVHHDAWRRRKRLPETGRTG</sequence>
<dbReference type="AlphaFoldDB" id="A0A6I4P2J3"/>
<evidence type="ECO:0000313" key="2">
    <source>
        <dbReference type="EMBL" id="MWB97424.1"/>
    </source>
</evidence>
<accession>A0A6I4P2J3</accession>
<feature type="transmembrane region" description="Helical" evidence="1">
    <location>
        <begin position="17"/>
        <end position="38"/>
    </location>
</feature>
<feature type="transmembrane region" description="Helical" evidence="1">
    <location>
        <begin position="209"/>
        <end position="235"/>
    </location>
</feature>
<name>A0A6I4P2J3_9MICO</name>
<dbReference type="RefSeq" id="WP_160422768.1">
    <property type="nucleotide sequence ID" value="NZ_WSTA01000006.1"/>
</dbReference>
<gene>
    <name evidence="2" type="ORF">GB864_02465</name>
</gene>
<feature type="transmembrane region" description="Helical" evidence="1">
    <location>
        <begin position="94"/>
        <end position="115"/>
    </location>
</feature>
<comment type="caution">
    <text evidence="2">The sequence shown here is derived from an EMBL/GenBank/DDBJ whole genome shotgun (WGS) entry which is preliminary data.</text>
</comment>
<feature type="transmembrane region" description="Helical" evidence="1">
    <location>
        <begin position="58"/>
        <end position="82"/>
    </location>
</feature>
<keyword evidence="1" id="KW-0472">Membrane</keyword>
<reference evidence="2 3" key="1">
    <citation type="submission" date="2019-12" db="EMBL/GenBank/DDBJ databases">
        <authorList>
            <person name="Kim Y.S."/>
        </authorList>
    </citation>
    <scope>NUCLEOTIDE SEQUENCE [LARGE SCALE GENOMIC DNA]</scope>
    <source>
        <strain evidence="2 3">MMS17-SY077</strain>
    </source>
</reference>